<evidence type="ECO:0000313" key="2">
    <source>
        <dbReference type="Proteomes" id="UP001364617"/>
    </source>
</evidence>
<evidence type="ECO:0000313" key="1">
    <source>
        <dbReference type="EMBL" id="KAK7174365.1"/>
    </source>
</evidence>
<comment type="caution">
    <text evidence="1">The sequence shown here is derived from an EMBL/GenBank/DDBJ whole genome shotgun (WGS) entry which is preliminary data.</text>
</comment>
<organism evidence="1 2">
    <name type="scientific">Phoxinus phoxinus</name>
    <name type="common">Eurasian minnow</name>
    <dbReference type="NCBI Taxonomy" id="58324"/>
    <lineage>
        <taxon>Eukaryota</taxon>
        <taxon>Metazoa</taxon>
        <taxon>Chordata</taxon>
        <taxon>Craniata</taxon>
        <taxon>Vertebrata</taxon>
        <taxon>Euteleostomi</taxon>
        <taxon>Actinopterygii</taxon>
        <taxon>Neopterygii</taxon>
        <taxon>Teleostei</taxon>
        <taxon>Ostariophysi</taxon>
        <taxon>Cypriniformes</taxon>
        <taxon>Leuciscidae</taxon>
        <taxon>Phoxininae</taxon>
        <taxon>Phoxinus</taxon>
    </lineage>
</organism>
<reference evidence="1 2" key="1">
    <citation type="submission" date="2024-02" db="EMBL/GenBank/DDBJ databases">
        <title>Chromosome-level genome assembly of the Eurasian Minnow (Phoxinus phoxinus).</title>
        <authorList>
            <person name="Oriowo T.O."/>
            <person name="Martin S."/>
            <person name="Stange M."/>
            <person name="Chrysostomakis Y."/>
            <person name="Brown T."/>
            <person name="Winkler S."/>
            <person name="Kukowka S."/>
            <person name="Myers E.W."/>
            <person name="Bohne A."/>
        </authorList>
    </citation>
    <scope>NUCLEOTIDE SEQUENCE [LARGE SCALE GENOMIC DNA]</scope>
    <source>
        <strain evidence="1">ZFMK-TIS-60720</strain>
        <tissue evidence="1">Whole Organism</tissue>
    </source>
</reference>
<accession>A0AAN9HDM5</accession>
<dbReference type="AlphaFoldDB" id="A0AAN9HDM5"/>
<sequence length="105" mass="11938">MALCRSQLSIIVKVCNDTTRPLGAGGSCTCCIEEETEINRKIQQFFTISSRARYKSSTSPTIKDQLEWILGSVKRESEYWPLQLFTRVSRRDLYVRIATGGETRG</sequence>
<proteinExistence type="predicted"/>
<keyword evidence="2" id="KW-1185">Reference proteome</keyword>
<dbReference type="Proteomes" id="UP001364617">
    <property type="component" value="Unassembled WGS sequence"/>
</dbReference>
<gene>
    <name evidence="1" type="ORF">R3I93_001547</name>
</gene>
<dbReference type="EMBL" id="JAYKXH010000002">
    <property type="protein sequence ID" value="KAK7174365.1"/>
    <property type="molecule type" value="Genomic_DNA"/>
</dbReference>
<name>A0AAN9HDM5_9TELE</name>
<protein>
    <submittedName>
        <fullName evidence="1">Uncharacterized protein</fullName>
    </submittedName>
</protein>